<comment type="caution">
    <text evidence="1">The sequence shown here is derived from an EMBL/GenBank/DDBJ whole genome shotgun (WGS) entry which is preliminary data.</text>
</comment>
<organism evidence="1 2">
    <name type="scientific">Cereibacter sphaeroides</name>
    <name type="common">Rhodobacter sphaeroides</name>
    <dbReference type="NCBI Taxonomy" id="1063"/>
    <lineage>
        <taxon>Bacteria</taxon>
        <taxon>Pseudomonadati</taxon>
        <taxon>Pseudomonadota</taxon>
        <taxon>Alphaproteobacteria</taxon>
        <taxon>Rhodobacterales</taxon>
        <taxon>Paracoccaceae</taxon>
        <taxon>Cereibacter</taxon>
    </lineage>
</organism>
<proteinExistence type="predicted"/>
<evidence type="ECO:0000313" key="2">
    <source>
        <dbReference type="Proteomes" id="UP000248975"/>
    </source>
</evidence>
<dbReference type="EMBL" id="QFQS01000039">
    <property type="protein sequence ID" value="PZQ94252.1"/>
    <property type="molecule type" value="Genomic_DNA"/>
</dbReference>
<reference evidence="1 2" key="1">
    <citation type="submission" date="2017-08" db="EMBL/GenBank/DDBJ databases">
        <title>Infants hospitalized years apart are colonized by the same room-sourced microbial strains.</title>
        <authorList>
            <person name="Brooks B."/>
            <person name="Olm M.R."/>
            <person name="Firek B.A."/>
            <person name="Baker R."/>
            <person name="Thomas B.C."/>
            <person name="Morowitz M.J."/>
            <person name="Banfield J.F."/>
        </authorList>
    </citation>
    <scope>NUCLEOTIDE SEQUENCE [LARGE SCALE GENOMIC DNA]</scope>
    <source>
        <strain evidence="1">S2_003_000_R2_11</strain>
    </source>
</reference>
<protein>
    <submittedName>
        <fullName evidence="1">DUF1380 domain-containing protein</fullName>
    </submittedName>
</protein>
<name>A0A2W5RZJ3_CERSP</name>
<accession>A0A2W5RZJ3</accession>
<gene>
    <name evidence="1" type="ORF">DI533_22630</name>
</gene>
<dbReference type="AlphaFoldDB" id="A0A2W5RZJ3"/>
<dbReference type="InterPro" id="IPR009811">
    <property type="entry name" value="DUF1380"/>
</dbReference>
<dbReference type="Proteomes" id="UP000248975">
    <property type="component" value="Unassembled WGS sequence"/>
</dbReference>
<sequence length="138" mass="15817">MYRNRKEACDELVRMFKAKEPLLLFIWTQESIRAACNSMHPSDQETEQLMLQAGSLSMADYQRDGFSHETVRTLLARIREDATRTVPVPVDVLQRLIARHEAELVHQEGLAWEEGHPTPVSIKRAMQDVDTIKTLMAA</sequence>
<evidence type="ECO:0000313" key="1">
    <source>
        <dbReference type="EMBL" id="PZQ94252.1"/>
    </source>
</evidence>
<dbReference type="Pfam" id="PF07128">
    <property type="entry name" value="DUF1380"/>
    <property type="match status" value="1"/>
</dbReference>